<name>A0A3N5DRP4_9ENTR</name>
<evidence type="ECO:0000313" key="3">
    <source>
        <dbReference type="Proteomes" id="UP000268615"/>
    </source>
</evidence>
<dbReference type="RefSeq" id="WP_124022853.1">
    <property type="nucleotide sequence ID" value="NZ_RPOH01000010.1"/>
</dbReference>
<accession>A0A3N5DRP4</accession>
<feature type="domain" description="IprA winged helix-turn-helix" evidence="1">
    <location>
        <begin position="151"/>
        <end position="218"/>
    </location>
</feature>
<dbReference type="OrthoDB" id="6625231at2"/>
<proteinExistence type="predicted"/>
<dbReference type="EMBL" id="RPOH01000010">
    <property type="protein sequence ID" value="RPH30227.1"/>
    <property type="molecule type" value="Genomic_DNA"/>
</dbReference>
<reference evidence="2 3" key="1">
    <citation type="submission" date="2018-11" db="EMBL/GenBank/DDBJ databases">
        <title>Draft genome sequence of Buttiauxella warmboldiae CCUG 35512.</title>
        <authorList>
            <person name="Salva-Serra F."/>
            <person name="Marathe N."/>
            <person name="Moore E."/>
            <person name="Svensson L."/>
            <person name="Engstrom-Jakobsson H."/>
        </authorList>
    </citation>
    <scope>NUCLEOTIDE SEQUENCE [LARGE SCALE GENOMIC DNA]</scope>
    <source>
        <strain evidence="2 3">CCUG 35512</strain>
    </source>
</reference>
<dbReference type="Pfam" id="PF15977">
    <property type="entry name" value="HTH_46"/>
    <property type="match status" value="1"/>
</dbReference>
<organism evidence="2 3">
    <name type="scientific">Buttiauxella warmboldiae</name>
    <dbReference type="NCBI Taxonomy" id="82993"/>
    <lineage>
        <taxon>Bacteria</taxon>
        <taxon>Pseudomonadati</taxon>
        <taxon>Pseudomonadota</taxon>
        <taxon>Gammaproteobacteria</taxon>
        <taxon>Enterobacterales</taxon>
        <taxon>Enterobacteriaceae</taxon>
        <taxon>Buttiauxella</taxon>
    </lineage>
</organism>
<dbReference type="Proteomes" id="UP000268615">
    <property type="component" value="Unassembled WGS sequence"/>
</dbReference>
<gene>
    <name evidence="2" type="ORF">EHN07_03730</name>
</gene>
<evidence type="ECO:0000313" key="2">
    <source>
        <dbReference type="EMBL" id="RPH30227.1"/>
    </source>
</evidence>
<sequence length="220" mass="25689">MKYIKLVGLVENYFSGRLDMNRPEVEINALIDVLGNRKDFITHRFSKGTIYYPNSSDSIVILYEGDVSYYSENRKLFLFPVHAPFVIGLTKLAILEENYYIKCETDVRVSFLPSNLVYDVICEENMWQSVVMVICYIMHVNETVVIECTSAYEIIKKCLLEIWRLPEKERCSISIYKFIMKKHPISRSSISKILKSLNKGLYIKSTRGVLMELNHLPDKY</sequence>
<keyword evidence="3" id="KW-1185">Reference proteome</keyword>
<dbReference type="InterPro" id="IPR041687">
    <property type="entry name" value="HTH_46"/>
</dbReference>
<evidence type="ECO:0000259" key="1">
    <source>
        <dbReference type="Pfam" id="PF15977"/>
    </source>
</evidence>
<dbReference type="AlphaFoldDB" id="A0A3N5DRP4"/>
<comment type="caution">
    <text evidence="2">The sequence shown here is derived from an EMBL/GenBank/DDBJ whole genome shotgun (WGS) entry which is preliminary data.</text>
</comment>
<protein>
    <recommendedName>
        <fullName evidence="1">IprA winged helix-turn-helix domain-containing protein</fullName>
    </recommendedName>
</protein>